<comment type="caution">
    <text evidence="2">The sequence shown here is derived from an EMBL/GenBank/DDBJ whole genome shotgun (WGS) entry which is preliminary data.</text>
</comment>
<feature type="chain" id="PRO_5003041813" evidence="1">
    <location>
        <begin position="23"/>
        <end position="165"/>
    </location>
</feature>
<dbReference type="GeneID" id="31357459"/>
<dbReference type="Proteomes" id="UP000001396">
    <property type="component" value="Unassembled WGS sequence"/>
</dbReference>
<protein>
    <submittedName>
        <fullName evidence="2">Uncharacterized protein</fullName>
    </submittedName>
</protein>
<proteinExistence type="predicted"/>
<dbReference type="PANTHER" id="PTHR38746">
    <property type="entry name" value="CBM49 DOMAIN-CONTAINING PROTEIN-RELATED"/>
    <property type="match status" value="1"/>
</dbReference>
<keyword evidence="1" id="KW-0732">Signal</keyword>
<evidence type="ECO:0000313" key="3">
    <source>
        <dbReference type="Proteomes" id="UP000001396"/>
    </source>
</evidence>
<accession>D3B0W6</accession>
<gene>
    <name evidence="2" type="ORF">PPL_01933</name>
</gene>
<keyword evidence="3" id="KW-1185">Reference proteome</keyword>
<evidence type="ECO:0000256" key="1">
    <source>
        <dbReference type="SAM" id="SignalP"/>
    </source>
</evidence>
<dbReference type="EMBL" id="ADBJ01000008">
    <property type="protein sequence ID" value="EFA84940.1"/>
    <property type="molecule type" value="Genomic_DNA"/>
</dbReference>
<dbReference type="AlphaFoldDB" id="D3B0W6"/>
<feature type="signal peptide" evidence="1">
    <location>
        <begin position="1"/>
        <end position="22"/>
    </location>
</feature>
<dbReference type="InParanoid" id="D3B0W6"/>
<reference evidence="2 3" key="1">
    <citation type="journal article" date="2011" name="Genome Res.">
        <title>Phylogeny-wide analysis of social amoeba genomes highlights ancient origins for complex intercellular communication.</title>
        <authorList>
            <person name="Heidel A.J."/>
            <person name="Lawal H.M."/>
            <person name="Felder M."/>
            <person name="Schilde C."/>
            <person name="Helps N.R."/>
            <person name="Tunggal B."/>
            <person name="Rivero F."/>
            <person name="John U."/>
            <person name="Schleicher M."/>
            <person name="Eichinger L."/>
            <person name="Platzer M."/>
            <person name="Noegel A.A."/>
            <person name="Schaap P."/>
            <person name="Gloeckner G."/>
        </authorList>
    </citation>
    <scope>NUCLEOTIDE SEQUENCE [LARGE SCALE GENOMIC DNA]</scope>
    <source>
        <strain evidence="3">ATCC 26659 / Pp 5 / PN500</strain>
    </source>
</reference>
<evidence type="ECO:0000313" key="2">
    <source>
        <dbReference type="EMBL" id="EFA84940.1"/>
    </source>
</evidence>
<organism evidence="2 3">
    <name type="scientific">Heterostelium pallidum (strain ATCC 26659 / Pp 5 / PN500)</name>
    <name type="common">Cellular slime mold</name>
    <name type="synonym">Polysphondylium pallidum</name>
    <dbReference type="NCBI Taxonomy" id="670386"/>
    <lineage>
        <taxon>Eukaryota</taxon>
        <taxon>Amoebozoa</taxon>
        <taxon>Evosea</taxon>
        <taxon>Eumycetozoa</taxon>
        <taxon>Dictyostelia</taxon>
        <taxon>Acytosteliales</taxon>
        <taxon>Acytosteliaceae</taxon>
        <taxon>Heterostelium</taxon>
    </lineage>
</organism>
<sequence>MLKQILILILLINILSFTFVQGDCTKFLAKYFLTPNIPRLQMTAIMRNGKVFYNVQVVSHYKWSAFPGYLTNGDPWGVLFADKNLCINGTTQPFTSGMTSFYDAKGILIYPDGRVSISPLWSLDGDKTYYFNLTCSPTSDVYYGESQGNFFFFSFVDLPCVKSAC</sequence>
<dbReference type="RefSeq" id="XP_020437050.1">
    <property type="nucleotide sequence ID" value="XM_020572933.1"/>
</dbReference>
<name>D3B0W6_HETP5</name>